<accession>A0A2N9IZD7</accession>
<dbReference type="PANTHER" id="PTHR36350:SF2">
    <property type="entry name" value="PROTEIN, PUTATIVE-RELATED"/>
    <property type="match status" value="1"/>
</dbReference>
<dbReference type="Gene3D" id="1.25.40.10">
    <property type="entry name" value="Tetratricopeptide repeat domain"/>
    <property type="match status" value="1"/>
</dbReference>
<sequence>MESALCLNCGPLPSLASQRKPFTVSTRRATKPHFSFGNSSLSLSNASRSSHLIGHAFTPITKQKAPSVRASAFPGGGKAALKSLLDVTVYLASSNVDSQEGRTLSLPSRPSFEEVNSLYKKEAMRLLKSGKGDEAEELLQKAIEKCEGDPEPAYNLTIALAEILICKGKYDEANDKCLKEQLHPPDGRFPLYKAIICTMLDKMEEAEKWWGQFLLIIEGGFEIPTE</sequence>
<reference evidence="1" key="1">
    <citation type="submission" date="2018-02" db="EMBL/GenBank/DDBJ databases">
        <authorList>
            <person name="Cohen D.B."/>
            <person name="Kent A.D."/>
        </authorList>
    </citation>
    <scope>NUCLEOTIDE SEQUENCE</scope>
</reference>
<dbReference type="InterPro" id="IPR011990">
    <property type="entry name" value="TPR-like_helical_dom_sf"/>
</dbReference>
<evidence type="ECO:0008006" key="2">
    <source>
        <dbReference type="Google" id="ProtNLM"/>
    </source>
</evidence>
<name>A0A2N9IZD7_FAGSY</name>
<proteinExistence type="predicted"/>
<dbReference type="SUPFAM" id="SSF48452">
    <property type="entry name" value="TPR-like"/>
    <property type="match status" value="1"/>
</dbReference>
<protein>
    <recommendedName>
        <fullName evidence="2">MalT-like TPR region domain-containing protein</fullName>
    </recommendedName>
</protein>
<evidence type="ECO:0000313" key="1">
    <source>
        <dbReference type="EMBL" id="SPD30696.1"/>
    </source>
</evidence>
<dbReference type="EMBL" id="OIVN01006327">
    <property type="protein sequence ID" value="SPD30696.1"/>
    <property type="molecule type" value="Genomic_DNA"/>
</dbReference>
<gene>
    <name evidence="1" type="ORF">FSB_LOCUS58578</name>
</gene>
<dbReference type="AlphaFoldDB" id="A0A2N9IZD7"/>
<organism evidence="1">
    <name type="scientific">Fagus sylvatica</name>
    <name type="common">Beechnut</name>
    <dbReference type="NCBI Taxonomy" id="28930"/>
    <lineage>
        <taxon>Eukaryota</taxon>
        <taxon>Viridiplantae</taxon>
        <taxon>Streptophyta</taxon>
        <taxon>Embryophyta</taxon>
        <taxon>Tracheophyta</taxon>
        <taxon>Spermatophyta</taxon>
        <taxon>Magnoliopsida</taxon>
        <taxon>eudicotyledons</taxon>
        <taxon>Gunneridae</taxon>
        <taxon>Pentapetalae</taxon>
        <taxon>rosids</taxon>
        <taxon>fabids</taxon>
        <taxon>Fagales</taxon>
        <taxon>Fagaceae</taxon>
        <taxon>Fagus</taxon>
    </lineage>
</organism>
<dbReference type="PANTHER" id="PTHR36350">
    <property type="entry name" value="TRANSMEMBRANE PROTEIN"/>
    <property type="match status" value="1"/>
</dbReference>